<evidence type="ECO:0000259" key="13">
    <source>
        <dbReference type="PROSITE" id="PS50113"/>
    </source>
</evidence>
<keyword evidence="7" id="KW-0547">Nucleotide-binding</keyword>
<dbReference type="Pfam" id="PF01739">
    <property type="entry name" value="CheR"/>
    <property type="match status" value="1"/>
</dbReference>
<evidence type="ECO:0000259" key="14">
    <source>
        <dbReference type="PROSITE" id="PS50122"/>
    </source>
</evidence>
<keyword evidence="4" id="KW-0285">Flavoprotein</keyword>
<keyword evidence="9" id="KW-0067">ATP-binding</keyword>
<dbReference type="CDD" id="cd16434">
    <property type="entry name" value="CheB-CheR_fusion"/>
    <property type="match status" value="1"/>
</dbReference>
<keyword evidence="3" id="KW-0597">Phosphoprotein</keyword>
<feature type="active site" evidence="10">
    <location>
        <position position="46"/>
    </location>
</feature>
<feature type="domain" description="PAC" evidence="13">
    <location>
        <begin position="795"/>
        <end position="846"/>
    </location>
</feature>
<dbReference type="SUPFAM" id="SSF52738">
    <property type="entry name" value="Methylesterase CheB, C-terminal domain"/>
    <property type="match status" value="1"/>
</dbReference>
<keyword evidence="11" id="KW-0175">Coiled coil</keyword>
<dbReference type="SUPFAM" id="SSF53335">
    <property type="entry name" value="S-adenosyl-L-methionine-dependent methyltransferases"/>
    <property type="match status" value="1"/>
</dbReference>
<dbReference type="InterPro" id="IPR035909">
    <property type="entry name" value="CheB_C"/>
</dbReference>
<dbReference type="SMART" id="SM00138">
    <property type="entry name" value="MeTrc"/>
    <property type="match status" value="1"/>
</dbReference>
<evidence type="ECO:0000256" key="7">
    <source>
        <dbReference type="ARBA" id="ARBA00022741"/>
    </source>
</evidence>
<dbReference type="GO" id="GO:0008984">
    <property type="term" value="F:protein-glutamate methylesterase activity"/>
    <property type="evidence" value="ECO:0007669"/>
    <property type="project" value="InterPro"/>
</dbReference>
<dbReference type="STRING" id="299262.BWR18_01490"/>
<gene>
    <name evidence="16" type="ORF">BWR18_01490</name>
</gene>
<dbReference type="Gene3D" id="3.40.50.150">
    <property type="entry name" value="Vaccinia Virus protein VP39"/>
    <property type="match status" value="1"/>
</dbReference>
<dbReference type="GO" id="GO:0004673">
    <property type="term" value="F:protein histidine kinase activity"/>
    <property type="evidence" value="ECO:0007669"/>
    <property type="project" value="UniProtKB-EC"/>
</dbReference>
<dbReference type="InterPro" id="IPR029063">
    <property type="entry name" value="SAM-dependent_MTases_sf"/>
</dbReference>
<dbReference type="PROSITE" id="PS50112">
    <property type="entry name" value="PAS"/>
    <property type="match status" value="1"/>
</dbReference>
<feature type="coiled-coil region" evidence="11">
    <location>
        <begin position="656"/>
        <end position="732"/>
    </location>
</feature>
<evidence type="ECO:0000256" key="6">
    <source>
        <dbReference type="ARBA" id="ARBA00022679"/>
    </source>
</evidence>
<feature type="active site" evidence="10">
    <location>
        <position position="138"/>
    </location>
</feature>
<dbReference type="KEGG" id="tom:BWR18_01490"/>
<sequence>MTQIDAPQAETPIIGIGASAGGLEALKGVVAHIPANLGACFVIVQHLSADQDSILDQLLQPVCPVPVTQIKDGEFPRPNHVYMVPPGSTLQLSDGHFKLTKRSQDRGAFRPIDMFFRSLADTMGRDAYCVVLSGTGTDGSEGVRAIKSAGGFALVQESTGARFPGMPDSAVATGLVDFVLPARQIPARLHEIITHRRQLMDDTAQADLRSSVEAHLPQITARLADVAGNDFSRYKPGTLVRRIERRMALLRVQSVERFIDVLTQDDMQAELLAQEFLIGVTKFFRDPETWSALRAQVVRPLLARDQTHIRVWVPGCSTGEEAYSIAMLFLEEIEAQGAQHSLQVFGTDIDTAALFNARHGVFAPASMEALSDAQRERFFAIENGQYRALPVLRDCCVFAPHNLIQDPPFSRLDLISCRNLMIYLSAELQARVVPRLHFALREGGHLLLGPSEGVGDEDNLFLEVDRTHRIFAKNAEAVTKYSALSDPKPRARAAQPRPTQGDVAALPAAHTDAARQTIAEREYLSRFAAPYALITGSGDIVFLSEGMTAFVAPKSGVPSSNIDAYLRPELRLPVRNALKQARARRGIIEVQDVMLDDDGVTSFVDVHLGVTRQDDTLFLVRLNRVRSLAQEAVSDAVARRETTDQDMLEAENFSLRRQLTDVLQEHEASSQELKNTNEELLSMNEELQSSNEELETSREELQSINEELETVNAELQENNRLLTRVNSDLKNLFESTDVAVLFLDRNFCVRNFTPTTTRLFGIRRRDIGRPISDLSSKMDYPGLAEDAAKVDDTLQPIEREIGIDASGETYLLRIRPYRTTENLIDGYVLSFFDITSRKQYEDTLQRNQQEFTRQYAELENLYDTTPVGLALVDTEYRWMRINESLAAINGYPVDAHIGKSQRELLPEIADGIEAAFQKVIDTREPVLGVEVTGETKAEPGVTRHWIADYYPVSADETVFAVGACVREVTDQKRLQAELEESRARLQRLFDASPVYVAITEGPNHVFTYSNPPHDAIYGHRPLIGKPVLDAIPELEGQGVIERFDQVYDTGETLKIPEFKAVFDRHGNGDHDEGWFVQTLEPIRDGNGDVSGVASFTFEISDAIEARDAAKASDAQKTLLLGELEHRVKNTLATISAISKLLLKGTDTAADYQKRLSQRLQAIGRTHNLLTGVDWTGASLDQLVAAELAPYASDGPAPVFERRGPDVALDSSEALPLGMALHELTTNAAKYGALSVPNGTVVIASCIDAMEDGQERVTLTWQEENGPKIKKAPDRSGFGSLILDKVLARDLSADVNSDFAPDGLIFEVSFVREVPA</sequence>
<dbReference type="InterPro" id="IPR050903">
    <property type="entry name" value="Bact_Chemotaxis_MeTrfase"/>
</dbReference>
<dbReference type="Proteomes" id="UP000186336">
    <property type="component" value="Chromosome"/>
</dbReference>
<dbReference type="GO" id="GO:0008757">
    <property type="term" value="F:S-adenosylmethionine-dependent methyltransferase activity"/>
    <property type="evidence" value="ECO:0007669"/>
    <property type="project" value="InterPro"/>
</dbReference>
<evidence type="ECO:0000256" key="3">
    <source>
        <dbReference type="ARBA" id="ARBA00022553"/>
    </source>
</evidence>
<dbReference type="Gene3D" id="3.30.450.20">
    <property type="entry name" value="PAS domain"/>
    <property type="match status" value="3"/>
</dbReference>
<dbReference type="RefSeq" id="WP_076626383.1">
    <property type="nucleotide sequence ID" value="NZ_CP019312.1"/>
</dbReference>
<dbReference type="EC" id="2.7.13.3" evidence="2"/>
<evidence type="ECO:0000256" key="2">
    <source>
        <dbReference type="ARBA" id="ARBA00012438"/>
    </source>
</evidence>
<dbReference type="PANTHER" id="PTHR24422">
    <property type="entry name" value="CHEMOTAXIS PROTEIN METHYLTRANSFERASE"/>
    <property type="match status" value="1"/>
</dbReference>
<dbReference type="Gene3D" id="3.40.50.180">
    <property type="entry name" value="Methylesterase CheB, C-terminal domain"/>
    <property type="match status" value="1"/>
</dbReference>
<protein>
    <recommendedName>
        <fullName evidence="2">histidine kinase</fullName>
        <ecNumber evidence="2">2.7.13.3</ecNumber>
    </recommendedName>
</protein>
<dbReference type="Pfam" id="PF07536">
    <property type="entry name" value="HWE_HK"/>
    <property type="match status" value="1"/>
</dbReference>
<dbReference type="PROSITE" id="PS50122">
    <property type="entry name" value="CHEB"/>
    <property type="match status" value="1"/>
</dbReference>
<feature type="domain" description="CheB-type methylesterase" evidence="14">
    <location>
        <begin position="7"/>
        <end position="196"/>
    </location>
</feature>
<feature type="active site" evidence="10">
    <location>
        <position position="19"/>
    </location>
</feature>
<keyword evidence="6" id="KW-0808">Transferase</keyword>
<dbReference type="InterPro" id="IPR000673">
    <property type="entry name" value="Sig_transdc_resp-reg_Me-estase"/>
</dbReference>
<dbReference type="InterPro" id="IPR011102">
    <property type="entry name" value="Sig_transdc_His_kinase_HWE"/>
</dbReference>
<evidence type="ECO:0000313" key="17">
    <source>
        <dbReference type="Proteomes" id="UP000186336"/>
    </source>
</evidence>
<accession>A0A1P8MR07</accession>
<dbReference type="GO" id="GO:0005737">
    <property type="term" value="C:cytoplasm"/>
    <property type="evidence" value="ECO:0007669"/>
    <property type="project" value="InterPro"/>
</dbReference>
<dbReference type="PROSITE" id="PS50123">
    <property type="entry name" value="CHER"/>
    <property type="match status" value="1"/>
</dbReference>
<evidence type="ECO:0000256" key="5">
    <source>
        <dbReference type="ARBA" id="ARBA00022643"/>
    </source>
</evidence>
<keyword evidence="17" id="KW-1185">Reference proteome</keyword>
<dbReference type="Pfam" id="PF01339">
    <property type="entry name" value="CheB_methylest"/>
    <property type="match status" value="1"/>
</dbReference>
<keyword evidence="10" id="KW-0378">Hydrolase</keyword>
<evidence type="ECO:0000313" key="16">
    <source>
        <dbReference type="EMBL" id="APX10516.1"/>
    </source>
</evidence>
<dbReference type="InterPro" id="IPR000014">
    <property type="entry name" value="PAS"/>
</dbReference>
<dbReference type="Gene3D" id="3.30.565.10">
    <property type="entry name" value="Histidine kinase-like ATPase, C-terminal domain"/>
    <property type="match status" value="1"/>
</dbReference>
<dbReference type="PRINTS" id="PR00996">
    <property type="entry name" value="CHERMTFRASE"/>
</dbReference>
<dbReference type="InterPro" id="IPR036890">
    <property type="entry name" value="HATPase_C_sf"/>
</dbReference>
<keyword evidence="5" id="KW-0288">FMN</keyword>
<dbReference type="GO" id="GO:0006935">
    <property type="term" value="P:chemotaxis"/>
    <property type="evidence" value="ECO:0007669"/>
    <property type="project" value="UniProtKB-UniRule"/>
</dbReference>
<dbReference type="NCBIfam" id="TIGR00229">
    <property type="entry name" value="sensory_box"/>
    <property type="match status" value="2"/>
</dbReference>
<dbReference type="InterPro" id="IPR000780">
    <property type="entry name" value="CheR_MeTrfase"/>
</dbReference>
<dbReference type="PROSITE" id="PS50113">
    <property type="entry name" value="PAC"/>
    <property type="match status" value="1"/>
</dbReference>
<comment type="catalytic activity">
    <reaction evidence="1">
        <text>ATP + protein L-histidine = ADP + protein N-phospho-L-histidine.</text>
        <dbReference type="EC" id="2.7.13.3"/>
    </reaction>
</comment>
<proteinExistence type="predicted"/>
<dbReference type="OrthoDB" id="9816309at2"/>
<dbReference type="InterPro" id="IPR013656">
    <property type="entry name" value="PAS_4"/>
</dbReference>
<dbReference type="SUPFAM" id="SSF55785">
    <property type="entry name" value="PYP-like sensor domain (PAS domain)"/>
    <property type="match status" value="3"/>
</dbReference>
<evidence type="ECO:0000259" key="15">
    <source>
        <dbReference type="PROSITE" id="PS50123"/>
    </source>
</evidence>
<dbReference type="InterPro" id="IPR022642">
    <property type="entry name" value="CheR_C"/>
</dbReference>
<dbReference type="Pfam" id="PF13596">
    <property type="entry name" value="PAS_10"/>
    <property type="match status" value="1"/>
</dbReference>
<dbReference type="SMART" id="SM00091">
    <property type="entry name" value="PAS"/>
    <property type="match status" value="4"/>
</dbReference>
<keyword evidence="10" id="KW-0145">Chemotaxis</keyword>
<dbReference type="SUPFAM" id="SSF47757">
    <property type="entry name" value="Chemotaxis receptor methyltransferase CheR, N-terminal domain"/>
    <property type="match status" value="1"/>
</dbReference>
<feature type="domain" description="PAS" evidence="12">
    <location>
        <begin position="854"/>
        <end position="923"/>
    </location>
</feature>
<dbReference type="InterPro" id="IPR035965">
    <property type="entry name" value="PAS-like_dom_sf"/>
</dbReference>
<evidence type="ECO:0000259" key="12">
    <source>
        <dbReference type="PROSITE" id="PS50112"/>
    </source>
</evidence>
<keyword evidence="8" id="KW-0418">Kinase</keyword>
<evidence type="ECO:0000256" key="1">
    <source>
        <dbReference type="ARBA" id="ARBA00000085"/>
    </source>
</evidence>
<evidence type="ECO:0000256" key="4">
    <source>
        <dbReference type="ARBA" id="ARBA00022630"/>
    </source>
</evidence>
<dbReference type="GO" id="GO:0005524">
    <property type="term" value="F:ATP binding"/>
    <property type="evidence" value="ECO:0007669"/>
    <property type="project" value="UniProtKB-KW"/>
</dbReference>
<reference evidence="16 17" key="1">
    <citation type="submission" date="2017-01" db="EMBL/GenBank/DDBJ databases">
        <title>Complete genome of Tateyamaria omphalii DOK1-4 isolated from seawater in Dokdo.</title>
        <authorList>
            <person name="Kim J.H."/>
            <person name="Chi W.-J."/>
        </authorList>
    </citation>
    <scope>NUCLEOTIDE SEQUENCE [LARGE SCALE GENOMIC DNA]</scope>
    <source>
        <strain evidence="16 17">DOK1-4</strain>
    </source>
</reference>
<dbReference type="InterPro" id="IPR000700">
    <property type="entry name" value="PAS-assoc_C"/>
</dbReference>
<evidence type="ECO:0000256" key="9">
    <source>
        <dbReference type="ARBA" id="ARBA00022840"/>
    </source>
</evidence>
<dbReference type="Pfam" id="PF03705">
    <property type="entry name" value="CheR_N"/>
    <property type="match status" value="1"/>
</dbReference>
<evidence type="ECO:0000256" key="10">
    <source>
        <dbReference type="PROSITE-ProRule" id="PRU00050"/>
    </source>
</evidence>
<dbReference type="SMART" id="SM00911">
    <property type="entry name" value="HWE_HK"/>
    <property type="match status" value="1"/>
</dbReference>
<dbReference type="PANTHER" id="PTHR24422:SF27">
    <property type="entry name" value="PROTEIN-GLUTAMATE O-METHYLTRANSFERASE"/>
    <property type="match status" value="1"/>
</dbReference>
<evidence type="ECO:0000256" key="8">
    <source>
        <dbReference type="ARBA" id="ARBA00022777"/>
    </source>
</evidence>
<name>A0A1P8MR07_9RHOB</name>
<evidence type="ECO:0000256" key="11">
    <source>
        <dbReference type="SAM" id="Coils"/>
    </source>
</evidence>
<dbReference type="InterPro" id="IPR022641">
    <property type="entry name" value="CheR_N"/>
</dbReference>
<dbReference type="EMBL" id="CP019312">
    <property type="protein sequence ID" value="APX10516.1"/>
    <property type="molecule type" value="Genomic_DNA"/>
</dbReference>
<organism evidence="16 17">
    <name type="scientific">Tateyamaria omphalii</name>
    <dbReference type="NCBI Taxonomy" id="299262"/>
    <lineage>
        <taxon>Bacteria</taxon>
        <taxon>Pseudomonadati</taxon>
        <taxon>Pseudomonadota</taxon>
        <taxon>Alphaproteobacteria</taxon>
        <taxon>Rhodobacterales</taxon>
        <taxon>Roseobacteraceae</taxon>
        <taxon>Tateyamaria</taxon>
    </lineage>
</organism>
<dbReference type="Pfam" id="PF08448">
    <property type="entry name" value="PAS_4"/>
    <property type="match status" value="1"/>
</dbReference>
<dbReference type="GO" id="GO:0000156">
    <property type="term" value="F:phosphorelay response regulator activity"/>
    <property type="evidence" value="ECO:0007669"/>
    <property type="project" value="InterPro"/>
</dbReference>
<feature type="domain" description="CheR-type methyltransferase" evidence="15">
    <location>
        <begin position="213"/>
        <end position="474"/>
    </location>
</feature>